<gene>
    <name evidence="1" type="ORF">PM10SUCC1_21500</name>
</gene>
<organism evidence="1 2">
    <name type="scientific">Propionigenium maris DSM 9537</name>
    <dbReference type="NCBI Taxonomy" id="1123000"/>
    <lineage>
        <taxon>Bacteria</taxon>
        <taxon>Fusobacteriati</taxon>
        <taxon>Fusobacteriota</taxon>
        <taxon>Fusobacteriia</taxon>
        <taxon>Fusobacteriales</taxon>
        <taxon>Fusobacteriaceae</taxon>
        <taxon>Propionigenium</taxon>
    </lineage>
</organism>
<name>A0A9W6GMQ6_9FUSO</name>
<protein>
    <recommendedName>
        <fullName evidence="3">Lipoprotein</fullName>
    </recommendedName>
</protein>
<keyword evidence="2" id="KW-1185">Reference proteome</keyword>
<evidence type="ECO:0000313" key="2">
    <source>
        <dbReference type="Proteomes" id="UP001144471"/>
    </source>
</evidence>
<evidence type="ECO:0000313" key="1">
    <source>
        <dbReference type="EMBL" id="GLI56636.1"/>
    </source>
</evidence>
<sequence>MKKLILLGALLIVFSGCTEELNPENIFEKGLNPYREYQINDTKVAKLVEDGILETESATKGLDLKKSSAHLISYTKLGQYGSGEIRILAYFTDEGLKRVNDNITYGTRVTNKIINFTCKFEYSYKNGQYTWTTNFPYDL</sequence>
<comment type="caution">
    <text evidence="1">The sequence shown here is derived from an EMBL/GenBank/DDBJ whole genome shotgun (WGS) entry which is preliminary data.</text>
</comment>
<dbReference type="EMBL" id="BSDY01000009">
    <property type="protein sequence ID" value="GLI56636.1"/>
    <property type="molecule type" value="Genomic_DNA"/>
</dbReference>
<accession>A0A9W6GMQ6</accession>
<reference evidence="1" key="1">
    <citation type="submission" date="2022-12" db="EMBL/GenBank/DDBJ databases">
        <title>Reference genome sequencing for broad-spectrum identification of bacterial and archaeal isolates by mass spectrometry.</title>
        <authorList>
            <person name="Sekiguchi Y."/>
            <person name="Tourlousse D.M."/>
        </authorList>
    </citation>
    <scope>NUCLEOTIDE SEQUENCE</scope>
    <source>
        <strain evidence="1">10succ1</strain>
    </source>
</reference>
<dbReference type="AlphaFoldDB" id="A0A9W6GMQ6"/>
<dbReference type="RefSeq" id="WP_281835917.1">
    <property type="nucleotide sequence ID" value="NZ_BSDY01000009.1"/>
</dbReference>
<evidence type="ECO:0008006" key="3">
    <source>
        <dbReference type="Google" id="ProtNLM"/>
    </source>
</evidence>
<proteinExistence type="predicted"/>
<dbReference type="PROSITE" id="PS51257">
    <property type="entry name" value="PROKAR_LIPOPROTEIN"/>
    <property type="match status" value="1"/>
</dbReference>
<dbReference type="Proteomes" id="UP001144471">
    <property type="component" value="Unassembled WGS sequence"/>
</dbReference>